<dbReference type="AlphaFoldDB" id="A0A2R8BZD7"/>
<evidence type="ECO:0000313" key="6">
    <source>
        <dbReference type="Proteomes" id="UP000244912"/>
    </source>
</evidence>
<dbReference type="OrthoDB" id="7826109at2"/>
<dbReference type="PRINTS" id="PR00038">
    <property type="entry name" value="HTHLUXR"/>
</dbReference>
<evidence type="ECO:0000256" key="3">
    <source>
        <dbReference type="ARBA" id="ARBA00023163"/>
    </source>
</evidence>
<dbReference type="SUPFAM" id="SSF46894">
    <property type="entry name" value="C-terminal effector domain of the bipartite response regulators"/>
    <property type="match status" value="1"/>
</dbReference>
<evidence type="ECO:0000256" key="1">
    <source>
        <dbReference type="ARBA" id="ARBA00023015"/>
    </source>
</evidence>
<evidence type="ECO:0000256" key="2">
    <source>
        <dbReference type="ARBA" id="ARBA00023125"/>
    </source>
</evidence>
<keyword evidence="6" id="KW-1185">Reference proteome</keyword>
<sequence>MNDLEDFLQESPLEALAPSGYHIALRVGFAFPEVEHNTFPRAWIETYTQSGFMLHDPVIRWIYDNVGTISWSQVAGADARGVLQVARTYDLAFGAVVSMRDEEETGIRSFGNFARADREFTADELAMLQDLVIDLHARTRPPQSLTSAELKTLELLGTGLLMKEIAYQLGISESAVKQRLANAKVKMSARTTTQAVLQATQLGWI</sequence>
<dbReference type="InterPro" id="IPR000792">
    <property type="entry name" value="Tscrpt_reg_LuxR_C"/>
</dbReference>
<dbReference type="Gene3D" id="3.30.450.80">
    <property type="entry name" value="Transcription factor LuxR-like, autoinducer-binding domain"/>
    <property type="match status" value="1"/>
</dbReference>
<keyword evidence="3" id="KW-0804">Transcription</keyword>
<keyword evidence="1" id="KW-0805">Transcription regulation</keyword>
<keyword evidence="2" id="KW-0238">DNA-binding</keyword>
<dbReference type="PROSITE" id="PS50043">
    <property type="entry name" value="HTH_LUXR_2"/>
    <property type="match status" value="1"/>
</dbReference>
<dbReference type="SMART" id="SM00421">
    <property type="entry name" value="HTH_LUXR"/>
    <property type="match status" value="1"/>
</dbReference>
<dbReference type="Gene3D" id="1.10.10.10">
    <property type="entry name" value="Winged helix-like DNA-binding domain superfamily/Winged helix DNA-binding domain"/>
    <property type="match status" value="1"/>
</dbReference>
<dbReference type="InterPro" id="IPR016032">
    <property type="entry name" value="Sig_transdc_resp-reg_C-effctor"/>
</dbReference>
<dbReference type="RefSeq" id="WP_108895311.1">
    <property type="nucleotide sequence ID" value="NZ_ONZF01000009.1"/>
</dbReference>
<dbReference type="GO" id="GO:0006355">
    <property type="term" value="P:regulation of DNA-templated transcription"/>
    <property type="evidence" value="ECO:0007669"/>
    <property type="project" value="InterPro"/>
</dbReference>
<organism evidence="5 6">
    <name type="scientific">Palleronia abyssalis</name>
    <dbReference type="NCBI Taxonomy" id="1501240"/>
    <lineage>
        <taxon>Bacteria</taxon>
        <taxon>Pseudomonadati</taxon>
        <taxon>Pseudomonadota</taxon>
        <taxon>Alphaproteobacteria</taxon>
        <taxon>Rhodobacterales</taxon>
        <taxon>Roseobacteraceae</taxon>
        <taxon>Palleronia</taxon>
    </lineage>
</organism>
<dbReference type="EMBL" id="ONZF01000009">
    <property type="protein sequence ID" value="SPJ25512.1"/>
    <property type="molecule type" value="Genomic_DNA"/>
</dbReference>
<dbReference type="Pfam" id="PF03472">
    <property type="entry name" value="Autoind_bind"/>
    <property type="match status" value="1"/>
</dbReference>
<name>A0A2R8BZD7_9RHOB</name>
<dbReference type="Pfam" id="PF00196">
    <property type="entry name" value="GerE"/>
    <property type="match status" value="1"/>
</dbReference>
<protein>
    <submittedName>
        <fullName evidence="5">Regulatory protein SdiA</fullName>
    </submittedName>
</protein>
<feature type="domain" description="HTH luxR-type" evidence="4">
    <location>
        <begin position="138"/>
        <end position="203"/>
    </location>
</feature>
<dbReference type="InterPro" id="IPR036388">
    <property type="entry name" value="WH-like_DNA-bd_sf"/>
</dbReference>
<dbReference type="SUPFAM" id="SSF75516">
    <property type="entry name" value="Pheromone-binding domain of LuxR-like quorum-sensing transcription factors"/>
    <property type="match status" value="1"/>
</dbReference>
<dbReference type="InterPro" id="IPR005143">
    <property type="entry name" value="TF_LuxR_autoind-bd_dom"/>
</dbReference>
<proteinExistence type="predicted"/>
<dbReference type="Proteomes" id="UP000244912">
    <property type="component" value="Unassembled WGS sequence"/>
</dbReference>
<evidence type="ECO:0000259" key="4">
    <source>
        <dbReference type="PROSITE" id="PS50043"/>
    </source>
</evidence>
<evidence type="ECO:0000313" key="5">
    <source>
        <dbReference type="EMBL" id="SPJ25512.1"/>
    </source>
</evidence>
<accession>A0A2R8BZD7</accession>
<dbReference type="PANTHER" id="PTHR44688:SF25">
    <property type="entry name" value="HTH LUXR-TYPE DOMAIN-CONTAINING PROTEIN"/>
    <property type="match status" value="1"/>
</dbReference>
<dbReference type="GO" id="GO:0003677">
    <property type="term" value="F:DNA binding"/>
    <property type="evidence" value="ECO:0007669"/>
    <property type="project" value="UniProtKB-KW"/>
</dbReference>
<dbReference type="InterPro" id="IPR036693">
    <property type="entry name" value="TF_LuxR_autoind-bd_dom_sf"/>
</dbReference>
<dbReference type="PANTHER" id="PTHR44688">
    <property type="entry name" value="DNA-BINDING TRANSCRIPTIONAL ACTIVATOR DEVR_DOSR"/>
    <property type="match status" value="1"/>
</dbReference>
<reference evidence="5 6" key="1">
    <citation type="submission" date="2018-03" db="EMBL/GenBank/DDBJ databases">
        <authorList>
            <person name="Keele B.F."/>
        </authorList>
    </citation>
    <scope>NUCLEOTIDE SEQUENCE [LARGE SCALE GENOMIC DNA]</scope>
    <source>
        <strain evidence="5 6">CECT 8504</strain>
    </source>
</reference>
<gene>
    <name evidence="5" type="primary">sdiA</name>
    <name evidence="5" type="ORF">PAA8504_03363</name>
</gene>